<dbReference type="PROSITE" id="PS50262">
    <property type="entry name" value="G_PROTEIN_RECEP_F1_2"/>
    <property type="match status" value="1"/>
</dbReference>
<dbReference type="PANTHER" id="PTHR24243:SF230">
    <property type="entry name" value="G-PROTEIN COUPLED RECEPTORS FAMILY 1 PROFILE DOMAIN-CONTAINING PROTEIN"/>
    <property type="match status" value="1"/>
</dbReference>
<organism evidence="12 13">
    <name type="scientific">Paralvinella palmiformis</name>
    <dbReference type="NCBI Taxonomy" id="53620"/>
    <lineage>
        <taxon>Eukaryota</taxon>
        <taxon>Metazoa</taxon>
        <taxon>Spiralia</taxon>
        <taxon>Lophotrochozoa</taxon>
        <taxon>Annelida</taxon>
        <taxon>Polychaeta</taxon>
        <taxon>Sedentaria</taxon>
        <taxon>Canalipalpata</taxon>
        <taxon>Terebellida</taxon>
        <taxon>Terebelliformia</taxon>
        <taxon>Alvinellidae</taxon>
        <taxon>Paralvinella</taxon>
    </lineage>
</organism>
<evidence type="ECO:0000256" key="9">
    <source>
        <dbReference type="SAM" id="Phobius"/>
    </source>
</evidence>
<feature type="transmembrane region" description="Helical" evidence="9">
    <location>
        <begin position="75"/>
        <end position="97"/>
    </location>
</feature>
<evidence type="ECO:0000256" key="3">
    <source>
        <dbReference type="ARBA" id="ARBA00022989"/>
    </source>
</evidence>
<evidence type="ECO:0000256" key="8">
    <source>
        <dbReference type="SAM" id="MobiDB-lite"/>
    </source>
</evidence>
<dbReference type="AlphaFoldDB" id="A0AAD9IX60"/>
<keyword evidence="10" id="KW-0732">Signal</keyword>
<evidence type="ECO:0000256" key="1">
    <source>
        <dbReference type="ARBA" id="ARBA00004141"/>
    </source>
</evidence>
<evidence type="ECO:0000313" key="12">
    <source>
        <dbReference type="EMBL" id="KAK2142232.1"/>
    </source>
</evidence>
<evidence type="ECO:0000256" key="7">
    <source>
        <dbReference type="ARBA" id="ARBA00023224"/>
    </source>
</evidence>
<feature type="transmembrane region" description="Helical" evidence="9">
    <location>
        <begin position="109"/>
        <end position="134"/>
    </location>
</feature>
<evidence type="ECO:0000259" key="11">
    <source>
        <dbReference type="PROSITE" id="PS50262"/>
    </source>
</evidence>
<keyword evidence="3 9" id="KW-1133">Transmembrane helix</keyword>
<protein>
    <recommendedName>
        <fullName evidence="11">G-protein coupled receptors family 1 profile domain-containing protein</fullName>
    </recommendedName>
</protein>
<evidence type="ECO:0000313" key="13">
    <source>
        <dbReference type="Proteomes" id="UP001208570"/>
    </source>
</evidence>
<keyword evidence="7" id="KW-0807">Transducer</keyword>
<feature type="region of interest" description="Disordered" evidence="8">
    <location>
        <begin position="153"/>
        <end position="191"/>
    </location>
</feature>
<evidence type="ECO:0000256" key="4">
    <source>
        <dbReference type="ARBA" id="ARBA00023040"/>
    </source>
</evidence>
<dbReference type="Proteomes" id="UP001208570">
    <property type="component" value="Unassembled WGS sequence"/>
</dbReference>
<comment type="caution">
    <text evidence="12">The sequence shown here is derived from an EMBL/GenBank/DDBJ whole genome shotgun (WGS) entry which is preliminary data.</text>
</comment>
<dbReference type="GO" id="GO:0004930">
    <property type="term" value="F:G protein-coupled receptor activity"/>
    <property type="evidence" value="ECO:0007669"/>
    <property type="project" value="UniProtKB-KW"/>
</dbReference>
<evidence type="ECO:0000256" key="10">
    <source>
        <dbReference type="SAM" id="SignalP"/>
    </source>
</evidence>
<keyword evidence="13" id="KW-1185">Reference proteome</keyword>
<feature type="compositionally biased region" description="Basic and acidic residues" evidence="8">
    <location>
        <begin position="171"/>
        <end position="180"/>
    </location>
</feature>
<dbReference type="Gene3D" id="1.20.1070.10">
    <property type="entry name" value="Rhodopsin 7-helix transmembrane proteins"/>
    <property type="match status" value="1"/>
</dbReference>
<accession>A0AAD9IX60</accession>
<evidence type="ECO:0000256" key="5">
    <source>
        <dbReference type="ARBA" id="ARBA00023136"/>
    </source>
</evidence>
<dbReference type="InterPro" id="IPR017452">
    <property type="entry name" value="GPCR_Rhodpsn_7TM"/>
</dbReference>
<dbReference type="PANTHER" id="PTHR24243">
    <property type="entry name" value="G-PROTEIN COUPLED RECEPTOR"/>
    <property type="match status" value="1"/>
</dbReference>
<keyword evidence="4" id="KW-0297">G-protein coupled receptor</keyword>
<dbReference type="PROSITE" id="PS00237">
    <property type="entry name" value="G_PROTEIN_RECEP_F1_1"/>
    <property type="match status" value="1"/>
</dbReference>
<evidence type="ECO:0000256" key="6">
    <source>
        <dbReference type="ARBA" id="ARBA00023170"/>
    </source>
</evidence>
<sequence length="191" mass="22073">MLFLWCLSMIWLSWVHVDVFHRHVWCQCIVYMTYVCTFLSVWYVVSFTIERYIIVYYPLKKDLLCTRRRAKTTETLLAIIALVLYSFSSVTNGNISFKTVSMCTPLTRYYTLITIATTCDFLLTLIIPSIIIVVMNVRIIIKIVAYSRQSDSPVMMNKSSRSSDGRQPVKPLDDPKDIRDLSAATRSLAET</sequence>
<dbReference type="SUPFAM" id="SSF81321">
    <property type="entry name" value="Family A G protein-coupled receptor-like"/>
    <property type="match status" value="1"/>
</dbReference>
<dbReference type="InterPro" id="IPR000276">
    <property type="entry name" value="GPCR_Rhodpsn"/>
</dbReference>
<feature type="compositionally biased region" description="Polar residues" evidence="8">
    <location>
        <begin position="153"/>
        <end position="162"/>
    </location>
</feature>
<evidence type="ECO:0000256" key="2">
    <source>
        <dbReference type="ARBA" id="ARBA00022692"/>
    </source>
</evidence>
<feature type="domain" description="G-protein coupled receptors family 1 profile" evidence="11">
    <location>
        <begin position="1"/>
        <end position="191"/>
    </location>
</feature>
<keyword evidence="2 9" id="KW-0812">Transmembrane</keyword>
<comment type="subcellular location">
    <subcellularLocation>
        <location evidence="1">Membrane</location>
        <topology evidence="1">Multi-pass membrane protein</topology>
    </subcellularLocation>
</comment>
<dbReference type="EMBL" id="JAODUP010000982">
    <property type="protein sequence ID" value="KAK2142232.1"/>
    <property type="molecule type" value="Genomic_DNA"/>
</dbReference>
<gene>
    <name evidence="12" type="ORF">LSH36_982g00087</name>
</gene>
<keyword evidence="5 9" id="KW-0472">Membrane</keyword>
<feature type="chain" id="PRO_5042238022" description="G-protein coupled receptors family 1 profile domain-containing protein" evidence="10">
    <location>
        <begin position="18"/>
        <end position="191"/>
    </location>
</feature>
<dbReference type="GO" id="GO:0005886">
    <property type="term" value="C:plasma membrane"/>
    <property type="evidence" value="ECO:0007669"/>
    <property type="project" value="TreeGrafter"/>
</dbReference>
<feature type="transmembrane region" description="Helical" evidence="9">
    <location>
        <begin position="31"/>
        <end position="54"/>
    </location>
</feature>
<keyword evidence="6" id="KW-0675">Receptor</keyword>
<dbReference type="Pfam" id="PF00001">
    <property type="entry name" value="7tm_1"/>
    <property type="match status" value="1"/>
</dbReference>
<feature type="signal peptide" evidence="10">
    <location>
        <begin position="1"/>
        <end position="17"/>
    </location>
</feature>
<name>A0AAD9IX60_9ANNE</name>
<proteinExistence type="predicted"/>
<reference evidence="12" key="1">
    <citation type="journal article" date="2023" name="Mol. Biol. Evol.">
        <title>Third-Generation Sequencing Reveals the Adaptive Role of the Epigenome in Three Deep-Sea Polychaetes.</title>
        <authorList>
            <person name="Perez M."/>
            <person name="Aroh O."/>
            <person name="Sun Y."/>
            <person name="Lan Y."/>
            <person name="Juniper S.K."/>
            <person name="Young C.R."/>
            <person name="Angers B."/>
            <person name="Qian P.Y."/>
        </authorList>
    </citation>
    <scope>NUCLEOTIDE SEQUENCE</scope>
    <source>
        <strain evidence="12">P08H-3</strain>
    </source>
</reference>